<dbReference type="InterPro" id="IPR022085">
    <property type="entry name" value="OpdG"/>
</dbReference>
<dbReference type="AlphaFoldDB" id="A0A370TKD1"/>
<dbReference type="GeneID" id="43599434"/>
<dbReference type="EMBL" id="NPIC01000005">
    <property type="protein sequence ID" value="RDL35973.1"/>
    <property type="molecule type" value="Genomic_DNA"/>
</dbReference>
<gene>
    <name evidence="1" type="ORF">BP5553_06585</name>
</gene>
<dbReference type="Proteomes" id="UP000254866">
    <property type="component" value="Unassembled WGS sequence"/>
</dbReference>
<evidence type="ECO:0000313" key="2">
    <source>
        <dbReference type="Proteomes" id="UP000254866"/>
    </source>
</evidence>
<dbReference type="PANTHER" id="PTHR38797:SF4">
    <property type="entry name" value="NUCLEAR PORE COMPLEX PROTEIN NUP85"/>
    <property type="match status" value="1"/>
</dbReference>
<dbReference type="Pfam" id="PF12311">
    <property type="entry name" value="DUF3632"/>
    <property type="match status" value="1"/>
</dbReference>
<dbReference type="RefSeq" id="XP_031868629.1">
    <property type="nucleotide sequence ID" value="XM_032015208.1"/>
</dbReference>
<dbReference type="STRING" id="2656787.A0A370TKD1"/>
<organism evidence="1 2">
    <name type="scientific">Venustampulla echinocandica</name>
    <dbReference type="NCBI Taxonomy" id="2656787"/>
    <lineage>
        <taxon>Eukaryota</taxon>
        <taxon>Fungi</taxon>
        <taxon>Dikarya</taxon>
        <taxon>Ascomycota</taxon>
        <taxon>Pezizomycotina</taxon>
        <taxon>Leotiomycetes</taxon>
        <taxon>Helotiales</taxon>
        <taxon>Pleuroascaceae</taxon>
        <taxon>Venustampulla</taxon>
    </lineage>
</organism>
<accession>A0A370TKD1</accession>
<dbReference type="InterPro" id="IPR053204">
    <property type="entry name" value="Oxopyrrolidines_Biosynth-assoc"/>
</dbReference>
<protein>
    <submittedName>
        <fullName evidence="1">Uncharacterized protein</fullName>
    </submittedName>
</protein>
<sequence>MEISLRSIDFSHFTDSERAIFNVLRVTLQYPANPQVKGAKLADDISFFLLIRSLDNLRQRDDLISDHGQPWKELPNLSFSAREQWSDPTVTGEGLSEEFAKWKNLNSFVARLTSTGFAPWLHLPIWQLRTALEEPPVEGSAMECRLWVASEWIIYCADPIFKYMTPNEELDEGTARALRTGTLCDGKSPLGVERWGFWKKRFSKFAADASGLKLDSAITGRISNALNIMDAVE</sequence>
<reference evidence="1 2" key="1">
    <citation type="journal article" date="2018" name="IMA Fungus">
        <title>IMA Genome-F 9: Draft genome sequence of Annulohypoxylon stygium, Aspergillus mulundensis, Berkeleyomyces basicola (syn. Thielaviopsis basicola), Ceratocystis smalleyi, two Cercospora beticola strains, Coleophoma cylindrospora, Fusarium fracticaudum, Phialophora cf. hyalina, and Morchella septimelata.</title>
        <authorList>
            <person name="Wingfield B.D."/>
            <person name="Bills G.F."/>
            <person name="Dong Y."/>
            <person name="Huang W."/>
            <person name="Nel W.J."/>
            <person name="Swalarsk-Parry B.S."/>
            <person name="Vaghefi N."/>
            <person name="Wilken P.M."/>
            <person name="An Z."/>
            <person name="de Beer Z.W."/>
            <person name="De Vos L."/>
            <person name="Chen L."/>
            <person name="Duong T.A."/>
            <person name="Gao Y."/>
            <person name="Hammerbacher A."/>
            <person name="Kikkert J.R."/>
            <person name="Li Y."/>
            <person name="Li H."/>
            <person name="Li K."/>
            <person name="Li Q."/>
            <person name="Liu X."/>
            <person name="Ma X."/>
            <person name="Naidoo K."/>
            <person name="Pethybridge S.J."/>
            <person name="Sun J."/>
            <person name="Steenkamp E.T."/>
            <person name="van der Nest M.A."/>
            <person name="van Wyk S."/>
            <person name="Wingfield M.J."/>
            <person name="Xiong C."/>
            <person name="Yue Q."/>
            <person name="Zhang X."/>
        </authorList>
    </citation>
    <scope>NUCLEOTIDE SEQUENCE [LARGE SCALE GENOMIC DNA]</scope>
    <source>
        <strain evidence="1 2">BP 5553</strain>
    </source>
</reference>
<dbReference type="PANTHER" id="PTHR38797">
    <property type="entry name" value="NUCLEAR PORE COMPLEX PROTEIN NUP85-RELATED"/>
    <property type="match status" value="1"/>
</dbReference>
<dbReference type="OrthoDB" id="3350591at2759"/>
<keyword evidence="2" id="KW-1185">Reference proteome</keyword>
<name>A0A370TKD1_9HELO</name>
<comment type="caution">
    <text evidence="1">The sequence shown here is derived from an EMBL/GenBank/DDBJ whole genome shotgun (WGS) entry which is preliminary data.</text>
</comment>
<proteinExistence type="predicted"/>
<evidence type="ECO:0000313" key="1">
    <source>
        <dbReference type="EMBL" id="RDL35973.1"/>
    </source>
</evidence>